<evidence type="ECO:0000313" key="1">
    <source>
        <dbReference type="EMBL" id="SCW20926.1"/>
    </source>
</evidence>
<reference evidence="1" key="1">
    <citation type="submission" date="2016-08" db="EMBL/GenBank/DDBJ databases">
        <authorList>
            <person name="Seilhamer J.J."/>
        </authorList>
    </citation>
    <scope>NUCLEOTIDE SEQUENCE</scope>
    <source>
        <strain evidence="1">N5</strain>
    </source>
</reference>
<reference evidence="1" key="2">
    <citation type="submission" date="2017-02" db="EMBL/GenBank/DDBJ databases">
        <title>Diversity of integrative and conjugative elements of Streptococcus salivarius and their intra- and interspecies transfer.</title>
        <authorList>
            <person name="Dahmane N."/>
            <person name="Libante V."/>
            <person name="Charron-Bourgoin F."/>
            <person name="Guedon E."/>
            <person name="Guedon G."/>
            <person name="Leblond-Bourget N."/>
            <person name="Payot S."/>
        </authorList>
    </citation>
    <scope>NUCLEOTIDE SEQUENCE</scope>
    <source>
        <strain evidence="1">N5</strain>
    </source>
</reference>
<dbReference type="EMBL" id="LT622835">
    <property type="protein sequence ID" value="SCW20926.1"/>
    <property type="molecule type" value="Genomic_DNA"/>
</dbReference>
<name>A0A1R3TFP6_STRSL</name>
<proteinExistence type="predicted"/>
<dbReference type="AlphaFoldDB" id="A0A1R3TFP6"/>
<organism evidence="1">
    <name type="scientific">Streptococcus salivarius</name>
    <dbReference type="NCBI Taxonomy" id="1304"/>
    <lineage>
        <taxon>Bacteria</taxon>
        <taxon>Bacillati</taxon>
        <taxon>Bacillota</taxon>
        <taxon>Bacilli</taxon>
        <taxon>Lactobacillales</taxon>
        <taxon>Streptococcaceae</taxon>
        <taxon>Streptococcus</taxon>
    </lineage>
</organism>
<dbReference type="RefSeq" id="WP_175057827.1">
    <property type="nucleotide sequence ID" value="NZ_LR793273.1"/>
</dbReference>
<accession>A0A1R3TFP6</accession>
<protein>
    <submittedName>
        <fullName evidence="1">Uncharacterized protein</fullName>
    </submittedName>
</protein>
<sequence length="100" mass="11832">MKINSEIYDNLYDFIQNLEIRIQKNVFHSNHSEQLSTFRNELYQLCKTKELNVLLNDITSLPSYEELILATPDQSKGYVLMSVENFYNEVIEPSKIEYYG</sequence>